<dbReference type="PANTHER" id="PTHR46796">
    <property type="entry name" value="HTH-TYPE TRANSCRIPTIONAL ACTIVATOR RHAS-RELATED"/>
    <property type="match status" value="1"/>
</dbReference>
<dbReference type="Pfam" id="PF12833">
    <property type="entry name" value="HTH_18"/>
    <property type="match status" value="1"/>
</dbReference>
<dbReference type="GO" id="GO:0003700">
    <property type="term" value="F:DNA-binding transcription factor activity"/>
    <property type="evidence" value="ECO:0007669"/>
    <property type="project" value="InterPro"/>
</dbReference>
<comment type="caution">
    <text evidence="6">The sequence shown here is derived from an EMBL/GenBank/DDBJ whole genome shotgun (WGS) entry which is preliminary data.</text>
</comment>
<dbReference type="RefSeq" id="WP_068771530.1">
    <property type="nucleotide sequence ID" value="NZ_CP109796.1"/>
</dbReference>
<dbReference type="PROSITE" id="PS00041">
    <property type="entry name" value="HTH_ARAC_FAMILY_1"/>
    <property type="match status" value="1"/>
</dbReference>
<dbReference type="PROSITE" id="PS01124">
    <property type="entry name" value="HTH_ARAC_FAMILY_2"/>
    <property type="match status" value="1"/>
</dbReference>
<keyword evidence="1" id="KW-0805">Transcription regulation</keyword>
<dbReference type="AlphaFoldDB" id="A0A178IFI3"/>
<reference evidence="6 7" key="1">
    <citation type="submission" date="2016-01" db="EMBL/GenBank/DDBJ databases">
        <title>High potential of lignocellulose degradation of a new Verrucomicrobia species.</title>
        <authorList>
            <person name="Wang Y."/>
            <person name="Shi Y."/>
            <person name="Qiu Z."/>
            <person name="Liu S."/>
            <person name="Yang H."/>
        </authorList>
    </citation>
    <scope>NUCLEOTIDE SEQUENCE [LARGE SCALE GENOMIC DNA]</scope>
    <source>
        <strain evidence="6 7">TSB47</strain>
    </source>
</reference>
<keyword evidence="3" id="KW-0804">Transcription</keyword>
<dbReference type="PANTHER" id="PTHR46796:SF7">
    <property type="entry name" value="ARAC FAMILY TRANSCRIPTIONAL REGULATOR"/>
    <property type="match status" value="1"/>
</dbReference>
<dbReference type="Proteomes" id="UP000078486">
    <property type="component" value="Unassembled WGS sequence"/>
</dbReference>
<keyword evidence="7" id="KW-1185">Reference proteome</keyword>
<dbReference type="GO" id="GO:0043565">
    <property type="term" value="F:sequence-specific DNA binding"/>
    <property type="evidence" value="ECO:0007669"/>
    <property type="project" value="InterPro"/>
</dbReference>
<feature type="region of interest" description="Disordered" evidence="4">
    <location>
        <begin position="286"/>
        <end position="305"/>
    </location>
</feature>
<name>A0A178IFI3_9BACT</name>
<evidence type="ECO:0000256" key="2">
    <source>
        <dbReference type="ARBA" id="ARBA00023125"/>
    </source>
</evidence>
<dbReference type="Gene3D" id="1.10.10.60">
    <property type="entry name" value="Homeodomain-like"/>
    <property type="match status" value="2"/>
</dbReference>
<dbReference type="Pfam" id="PF12852">
    <property type="entry name" value="Cupin_6"/>
    <property type="match status" value="1"/>
</dbReference>
<evidence type="ECO:0000259" key="5">
    <source>
        <dbReference type="PROSITE" id="PS01124"/>
    </source>
</evidence>
<dbReference type="InterPro" id="IPR050204">
    <property type="entry name" value="AraC_XylS_family_regulators"/>
</dbReference>
<proteinExistence type="predicted"/>
<organism evidence="6 7">
    <name type="scientific">Termitidicoccus mucosus</name>
    <dbReference type="NCBI Taxonomy" id="1184151"/>
    <lineage>
        <taxon>Bacteria</taxon>
        <taxon>Pseudomonadati</taxon>
        <taxon>Verrucomicrobiota</taxon>
        <taxon>Opitutia</taxon>
        <taxon>Opitutales</taxon>
        <taxon>Opitutaceae</taxon>
        <taxon>Termitidicoccus</taxon>
    </lineage>
</organism>
<evidence type="ECO:0000313" key="7">
    <source>
        <dbReference type="Proteomes" id="UP000078486"/>
    </source>
</evidence>
<dbReference type="InterPro" id="IPR009057">
    <property type="entry name" value="Homeodomain-like_sf"/>
</dbReference>
<keyword evidence="2" id="KW-0238">DNA-binding</keyword>
<dbReference type="EMBL" id="LRRQ01000119">
    <property type="protein sequence ID" value="OAM88774.1"/>
    <property type="molecule type" value="Genomic_DNA"/>
</dbReference>
<sequence length="305" mass="32628">MDALAAIVTLLRPQAVGTKIIHGAGRWGVCYPALGQPSFALVLKGPCWLAVDGIPATMLDAGDFVLFPAMPGFTMASDPKVKPSAMKLAPSERQAEEVFHGDATKEPSVSMLGGYFSFDPINASMLLDSLPRMLRIRAADPSIGSVAAIVELIRREARENRAGRALVLARLIEVMLVEALRSVPAGVTATGLLAGLREPRLAAALRAIHTKTARPWTLATLAREAGMSRSAFAERFARVIGRTPLNYLLQWRLAVARDLLARERKPVAETALAVGYESASGFSTAFSRETGQSPKEFIGSHRGGA</sequence>
<evidence type="ECO:0000256" key="3">
    <source>
        <dbReference type="ARBA" id="ARBA00023163"/>
    </source>
</evidence>
<evidence type="ECO:0000256" key="1">
    <source>
        <dbReference type="ARBA" id="ARBA00023015"/>
    </source>
</evidence>
<accession>A0A178IFI3</accession>
<evidence type="ECO:0000256" key="4">
    <source>
        <dbReference type="SAM" id="MobiDB-lite"/>
    </source>
</evidence>
<dbReference type="OrthoDB" id="9783876at2"/>
<dbReference type="InterPro" id="IPR032783">
    <property type="entry name" value="AraC_lig"/>
</dbReference>
<dbReference type="STRING" id="1184151.AW736_17260"/>
<gene>
    <name evidence="6" type="ORF">AW736_17260</name>
</gene>
<protein>
    <submittedName>
        <fullName evidence="6">AraC family transcriptional regulator</fullName>
    </submittedName>
</protein>
<dbReference type="SUPFAM" id="SSF46689">
    <property type="entry name" value="Homeodomain-like"/>
    <property type="match status" value="2"/>
</dbReference>
<feature type="domain" description="HTH araC/xylS-type" evidence="5">
    <location>
        <begin position="202"/>
        <end position="300"/>
    </location>
</feature>
<evidence type="ECO:0000313" key="6">
    <source>
        <dbReference type="EMBL" id="OAM88774.1"/>
    </source>
</evidence>
<dbReference type="InterPro" id="IPR018060">
    <property type="entry name" value="HTH_AraC"/>
</dbReference>
<dbReference type="InterPro" id="IPR018062">
    <property type="entry name" value="HTH_AraC-typ_CS"/>
</dbReference>
<dbReference type="SMART" id="SM00342">
    <property type="entry name" value="HTH_ARAC"/>
    <property type="match status" value="1"/>
</dbReference>